<feature type="transmembrane region" description="Helical" evidence="9">
    <location>
        <begin position="433"/>
        <end position="450"/>
    </location>
</feature>
<dbReference type="SMART" id="SM00268">
    <property type="entry name" value="ACTIN"/>
    <property type="match status" value="1"/>
</dbReference>
<dbReference type="InterPro" id="IPR043129">
    <property type="entry name" value="ATPase_NBD"/>
</dbReference>
<feature type="coiled-coil region" evidence="7">
    <location>
        <begin position="552"/>
        <end position="586"/>
    </location>
</feature>
<evidence type="ECO:0000256" key="2">
    <source>
        <dbReference type="ARBA" id="ARBA00008821"/>
    </source>
</evidence>
<evidence type="ECO:0000256" key="5">
    <source>
        <dbReference type="ARBA" id="ARBA00023136"/>
    </source>
</evidence>
<protein>
    <submittedName>
        <fullName evidence="10">Uncharacterized protein</fullName>
    </submittedName>
</protein>
<feature type="compositionally biased region" description="Low complexity" evidence="8">
    <location>
        <begin position="1911"/>
        <end position="1926"/>
    </location>
</feature>
<evidence type="ECO:0000256" key="9">
    <source>
        <dbReference type="SAM" id="Phobius"/>
    </source>
</evidence>
<feature type="transmembrane region" description="Helical" evidence="9">
    <location>
        <begin position="377"/>
        <end position="395"/>
    </location>
</feature>
<keyword evidence="4 9" id="KW-1133">Transmembrane helix</keyword>
<feature type="coiled-coil region" evidence="7">
    <location>
        <begin position="1193"/>
        <end position="1220"/>
    </location>
</feature>
<feature type="region of interest" description="Disordered" evidence="8">
    <location>
        <begin position="1697"/>
        <end position="1748"/>
    </location>
</feature>
<comment type="similarity">
    <text evidence="2">Belongs to the nucleobase:cation symporter-2 (NCS2) (TC 2.A.40) family.</text>
</comment>
<proteinExistence type="inferred from homology"/>
<feature type="compositionally biased region" description="Basic and acidic residues" evidence="8">
    <location>
        <begin position="1612"/>
        <end position="1632"/>
    </location>
</feature>
<feature type="compositionally biased region" description="Basic and acidic residues" evidence="8">
    <location>
        <begin position="1651"/>
        <end position="1664"/>
    </location>
</feature>
<dbReference type="GO" id="GO:0022857">
    <property type="term" value="F:transmembrane transporter activity"/>
    <property type="evidence" value="ECO:0007669"/>
    <property type="project" value="InterPro"/>
</dbReference>
<keyword evidence="7" id="KW-0175">Coiled coil</keyword>
<dbReference type="SUPFAM" id="SSF53067">
    <property type="entry name" value="Actin-like ATPase domain"/>
    <property type="match status" value="2"/>
</dbReference>
<feature type="region of interest" description="Disordered" evidence="8">
    <location>
        <begin position="640"/>
        <end position="662"/>
    </location>
</feature>
<evidence type="ECO:0000313" key="11">
    <source>
        <dbReference type="Proteomes" id="UP001176961"/>
    </source>
</evidence>
<organism evidence="10 11">
    <name type="scientific">Cylicocyclus nassatus</name>
    <name type="common">Nematode worm</name>
    <dbReference type="NCBI Taxonomy" id="53992"/>
    <lineage>
        <taxon>Eukaryota</taxon>
        <taxon>Metazoa</taxon>
        <taxon>Ecdysozoa</taxon>
        <taxon>Nematoda</taxon>
        <taxon>Chromadorea</taxon>
        <taxon>Rhabditida</taxon>
        <taxon>Rhabditina</taxon>
        <taxon>Rhabditomorpha</taxon>
        <taxon>Strongyloidea</taxon>
        <taxon>Strongylidae</taxon>
        <taxon>Cylicocyclus</taxon>
    </lineage>
</organism>
<accession>A0AA36H2Q9</accession>
<keyword evidence="5 9" id="KW-0472">Membrane</keyword>
<feature type="region of interest" description="Disordered" evidence="8">
    <location>
        <begin position="1515"/>
        <end position="1583"/>
    </location>
</feature>
<feature type="transmembrane region" description="Helical" evidence="9">
    <location>
        <begin position="160"/>
        <end position="181"/>
    </location>
</feature>
<feature type="transmembrane region" description="Helical" evidence="9">
    <location>
        <begin position="291"/>
        <end position="314"/>
    </location>
</feature>
<dbReference type="EMBL" id="CATQJL010000305">
    <property type="protein sequence ID" value="CAJ0602923.1"/>
    <property type="molecule type" value="Genomic_DNA"/>
</dbReference>
<feature type="transmembrane region" description="Helical" evidence="9">
    <location>
        <begin position="33"/>
        <end position="55"/>
    </location>
</feature>
<feature type="region of interest" description="Disordered" evidence="8">
    <location>
        <begin position="1097"/>
        <end position="1136"/>
    </location>
</feature>
<feature type="region of interest" description="Disordered" evidence="8">
    <location>
        <begin position="1612"/>
        <end position="1685"/>
    </location>
</feature>
<feature type="compositionally biased region" description="Polar residues" evidence="8">
    <location>
        <begin position="891"/>
        <end position="901"/>
    </location>
</feature>
<feature type="region of interest" description="Disordered" evidence="8">
    <location>
        <begin position="861"/>
        <end position="912"/>
    </location>
</feature>
<keyword evidence="11" id="KW-1185">Reference proteome</keyword>
<feature type="compositionally biased region" description="Basic and acidic residues" evidence="8">
    <location>
        <begin position="1546"/>
        <end position="1573"/>
    </location>
</feature>
<evidence type="ECO:0000256" key="4">
    <source>
        <dbReference type="ARBA" id="ARBA00022989"/>
    </source>
</evidence>
<name>A0AA36H2Q9_CYLNA</name>
<feature type="transmembrane region" description="Helical" evidence="9">
    <location>
        <begin position="229"/>
        <end position="250"/>
    </location>
</feature>
<feature type="compositionally biased region" description="Basic and acidic residues" evidence="8">
    <location>
        <begin position="1307"/>
        <end position="1327"/>
    </location>
</feature>
<feature type="compositionally biased region" description="Low complexity" evidence="8">
    <location>
        <begin position="1968"/>
        <end position="1990"/>
    </location>
</feature>
<dbReference type="Gene3D" id="3.30.420.40">
    <property type="match status" value="2"/>
</dbReference>
<sequence>MTAGKVKGSGKEHSLQFTVNQVPNLGNLLLFGFQQMTLCFSGLIIIPFLQSNLVCAGSSTIELRVRLIAASFFSSGLATLLQTTFGLRLCILHGPSFSFIPPLLAFAAMPGNHCSADLTTFVPEAEWTAKIRLIQGSLLISTLTFLLLGTTGFIGQIAKLVGPITVTPLLLWLCLGVVPTIHEKMKLHWISIVTYCLLVAMGVFLEDFRVPLPYFSLARRRLRVGRLRIFGQFPYLIAITAACFICYLLTVTGAEPEEGEARTDKNQTVAIIARSPWFRVPYPGQFGLPQISAGLTLGFVSACVASVIESLGDYQTCARVSHQRLPPSSSINRAVIFEGIGAVIAGSLGLAAGVTIYSENIALMHITRVASRSTMQVTGVLLILAGLLTKCAAVLSSIPDAVIGGLLAMGISMILGAAMGTLQNVDLRLTRNLTVMGTAILLGALIPYHFEKNRVDTGIKALDDCLNMLLSIQMLIAGVIAFALDNTVPGATREQRGFVPKELTKNVTVEDDGYALPEIVRKFLLRYPILCNLPFIPSKRTLLTSVAPSLRRNQYVRVLRRMEEAKEELEAALIQAKRECVNIQRNILEKEKYGIRPGEDLYVRRFLYAIIVARRNPFYNGFWPSNVPRSKSLTRIYMEQRYHRSKSTPPSSKKRERSEPRMALVDNSDGITTKIEVTETVEESTLKDLIDNDQEECEHLQRHLPRSKGEWEHARDVQLQMSDGIKQKGAVFRMGDHLYGFDTIRDLSFQAADNVDRFFGRKPRGDSEYKSPYHFLHDYLQDYGRGFFKSSLSRSAYDLSEWSRRHLETPSVGSPLSLSGFDLNNMDNGTREYLQKIRQHNIALERDSSYRERSYNPYAELHDSSYREPSYNHPYNNPELRDSSYRKPSYNPYNNAELSDSSYREPLYNPYNNAELRPNSTIYERDDRNSTHWQNGFDRDTPIRPLSSASHLSSSIGASSMIQLPTYIANDPNSLSNNLLPTYLSMNSLNTNYECNQHLVRNYHDPSDDKSTFLLLDADVKPLAPMLQVQDTIKSMTSSRHSTAEYLSIDRELELRSDLRTPISPYSDAYWSHRRTALDSRELAQRVTAQDIESYAGTGTVNSGEIPEQRYDPYATKKPGKRIEPEMSDSETLLPQPSLYSESDATLMQDESLHYDVDTLALSPELEETHLNSHVSSVPSVAYTIKDIEQQRKAEAELLLRDIQKTHRALQEQIDQYENAAWLRKTNDDAAPTTTANKAIAAENTTYNIRDISNKGTTYNTTSASTTKEVSGVTKYAPPLGTEYTASGAATSTSTKAGMTVSRVASAKEELHRHGLTDEGVTKETFPKETTYNKAPSKEPSYKERVYDTVPSKESYSKGKTYDISNELYKESYPKGVVYDRVAAKGKYRGAVIYDDVADERNLYDTVADDRKKIYDDVYDTKDIHYAHGALVMSEPVKRPLAVSPPTTYDQIAKERDLEELHYAETDLSKYKDDENVYEEIKDPEKPVPAERKFASDINSNFTKEEKIRSFDDWERYSKTEPPKDTVHGSLIHIGEGAKPQSVGKINRELDPYEQKFSKQEKRSAFESYRDSKPSPSPTFQRLQHQYTPEDIKAIYNSGDDDAFWDSIKTMEKENEKNEEKRKEELEKDFDRQTALATVAIRKMSRSNQWIDKDESEKASDIRVKPRPKSTPRASSPRDSKCERILILDSSENIKEFRPITAAQRSSSAAPLSSTSRSQEALSHRHMYNETSYGGKRESRSQSRGLSHAPADFHEYTYEGLYSKAGYEGLYKIGNASLSRSTPTIGTYPPGRSEANWKSEEQLTRSKELEYTPLSKESSLAGTFLVSSSPSVSSPVPKATKPSPSAPRKGFVYDMAKKFDANVFTRNTFVRASNRNIQQQIPATGSAAVTPTITVGSRLTKYPPPLGADYSATGAATSTSTGRGVSEVTKPAPTLDKDSASGATTSAYTESGVSAVTKQVPPLDTNYSTSVGTTSTSTTTTSTHIGTGVSKNPPPPGGGTYTTMKWKVHTEAPIGHGTASTSVATGGPALQSVRHKLPPRRDTDSGNIRVHDAIYAIEHPNSPEPYVARTVTAEKSKDNNNAETKLLPIGTESTTKLNEVQIPRWSPDRKDDLWQSRKEGVLHSGSRDHNAFKDSAAKPSIPPRHSPQTAASAPKEAEQEEEKPVPLERNSRGRCTWPPVRTFEYKDFSRQKLKMPDIDALIHNGNLPSPEKFVGEENTVLRNWDPRALVRALYEVSYEPRVETKRNRFISMEGHVEVPCDETSTIAELERHWKQLYMRTKEGRLQVFVSHCADEAPAEEIVLSGVDVEANREERTFYLHGGRDHIKLTLRVQSNVFDKWRHSLLSHAASSQIDAYVKPIPKTFQHLTERVVILELGSCSIRGGVLTTEPSLPQSFFPAMAVRTDDGRIIVGEDAYAPEIRHQGEFVRPIKAVDPAVERYSMDQDVVKACVQKVIKDLGINPSQYKILLSIPQNIPIALIGQLLTLVLKEARFQGAAITRQPSLILYAYDVTTGVVVDIGDRLNIVPVIDGYVVESAICSIPYGATQVREALRTILCSNNKGLYSFQSPIEKLILRYVLEQTSYVPEDYAREEKTAKEVHVSLDKFDPVPGMPTRFNIDNSRFLCTEGLFRPKKWGLDTKGLHQLVHEAVQMSPIDSRRTLYRNIYLAGGASLMPGLAEKLEQELAAIVPNSIHTQVHISPWRYNAAYLGAQIVASASTFSDSCVSLENLPTFLSHLQTSCF</sequence>
<dbReference type="Gene3D" id="3.90.640.10">
    <property type="entry name" value="Actin, Chain A, domain 4"/>
    <property type="match status" value="1"/>
</dbReference>
<dbReference type="CDD" id="cd10169">
    <property type="entry name" value="ASKHA_NBD_actin-like"/>
    <property type="match status" value="1"/>
</dbReference>
<dbReference type="GO" id="GO:0016020">
    <property type="term" value="C:membrane"/>
    <property type="evidence" value="ECO:0007669"/>
    <property type="project" value="UniProtKB-SubCell"/>
</dbReference>
<dbReference type="InterPro" id="IPR006043">
    <property type="entry name" value="NCS2"/>
</dbReference>
<evidence type="ECO:0000256" key="6">
    <source>
        <dbReference type="RuleBase" id="RU000487"/>
    </source>
</evidence>
<feature type="compositionally biased region" description="Basic and acidic residues" evidence="8">
    <location>
        <begin position="2162"/>
        <end position="2171"/>
    </location>
</feature>
<evidence type="ECO:0000256" key="1">
    <source>
        <dbReference type="ARBA" id="ARBA00004141"/>
    </source>
</evidence>
<dbReference type="Proteomes" id="UP001176961">
    <property type="component" value="Unassembled WGS sequence"/>
</dbReference>
<gene>
    <name evidence="10" type="ORF">CYNAS_LOCUS14906</name>
</gene>
<evidence type="ECO:0000313" key="10">
    <source>
        <dbReference type="EMBL" id="CAJ0602923.1"/>
    </source>
</evidence>
<feature type="region of interest" description="Disordered" evidence="8">
    <location>
        <begin position="1966"/>
        <end position="1997"/>
    </location>
</feature>
<feature type="transmembrane region" description="Helical" evidence="9">
    <location>
        <begin position="187"/>
        <end position="208"/>
    </location>
</feature>
<feature type="compositionally biased region" description="Low complexity" evidence="8">
    <location>
        <begin position="1702"/>
        <end position="1719"/>
    </location>
</feature>
<feature type="compositionally biased region" description="Basic and acidic residues" evidence="8">
    <location>
        <begin position="1515"/>
        <end position="1527"/>
    </location>
</feature>
<evidence type="ECO:0000256" key="3">
    <source>
        <dbReference type="ARBA" id="ARBA00022692"/>
    </source>
</evidence>
<feature type="transmembrane region" description="Helical" evidence="9">
    <location>
        <begin position="402"/>
        <end position="421"/>
    </location>
</feature>
<keyword evidence="3 9" id="KW-0812">Transmembrane</keyword>
<feature type="region of interest" description="Disordered" evidence="8">
    <location>
        <begin position="2073"/>
        <end position="2173"/>
    </location>
</feature>
<evidence type="ECO:0000256" key="7">
    <source>
        <dbReference type="SAM" id="Coils"/>
    </source>
</evidence>
<dbReference type="Pfam" id="PF00022">
    <property type="entry name" value="Actin"/>
    <property type="match status" value="1"/>
</dbReference>
<feature type="region of interest" description="Disordered" evidence="8">
    <location>
        <begin position="1307"/>
        <end position="1343"/>
    </location>
</feature>
<feature type="compositionally biased region" description="Basic and acidic residues" evidence="8">
    <location>
        <begin position="1676"/>
        <end position="1685"/>
    </location>
</feature>
<feature type="compositionally biased region" description="Basic and acidic residues" evidence="8">
    <location>
        <begin position="2106"/>
        <end position="2136"/>
    </location>
</feature>
<dbReference type="InterPro" id="IPR004000">
    <property type="entry name" value="Actin"/>
</dbReference>
<comment type="subcellular location">
    <subcellularLocation>
        <location evidence="1">Membrane</location>
        <topology evidence="1">Multi-pass membrane protein</topology>
    </subcellularLocation>
</comment>
<feature type="transmembrane region" description="Helical" evidence="9">
    <location>
        <begin position="462"/>
        <end position="484"/>
    </location>
</feature>
<dbReference type="PANTHER" id="PTHR11119">
    <property type="entry name" value="XANTHINE-URACIL / VITAMIN C PERMEASE FAMILY MEMBER"/>
    <property type="match status" value="1"/>
</dbReference>
<comment type="caution">
    <text evidence="10">The sequence shown here is derived from an EMBL/GenBank/DDBJ whole genome shotgun (WGS) entry which is preliminary data.</text>
</comment>
<feature type="transmembrane region" description="Helical" evidence="9">
    <location>
        <begin position="133"/>
        <end position="153"/>
    </location>
</feature>
<reference evidence="10" key="1">
    <citation type="submission" date="2023-07" db="EMBL/GenBank/DDBJ databases">
        <authorList>
            <consortium name="CYATHOMIX"/>
        </authorList>
    </citation>
    <scope>NUCLEOTIDE SEQUENCE</scope>
    <source>
        <strain evidence="10">N/A</strain>
    </source>
</reference>
<feature type="transmembrane region" description="Helical" evidence="9">
    <location>
        <begin position="335"/>
        <end position="357"/>
    </location>
</feature>
<comment type="similarity">
    <text evidence="6">Belongs to the actin family.</text>
</comment>
<evidence type="ECO:0000256" key="8">
    <source>
        <dbReference type="SAM" id="MobiDB-lite"/>
    </source>
</evidence>
<dbReference type="Pfam" id="PF00860">
    <property type="entry name" value="Xan_ur_permease"/>
    <property type="match status" value="1"/>
</dbReference>
<feature type="transmembrane region" description="Helical" evidence="9">
    <location>
        <begin position="67"/>
        <end position="87"/>
    </location>
</feature>
<feature type="region of interest" description="Disordered" evidence="8">
    <location>
        <begin position="1911"/>
        <end position="1946"/>
    </location>
</feature>